<dbReference type="InterPro" id="IPR019999">
    <property type="entry name" value="Anth_synth_I-like"/>
</dbReference>
<keyword evidence="4" id="KW-1185">Reference proteome</keyword>
<dbReference type="EMBL" id="NXAO01000006">
    <property type="protein sequence ID" value="PHO16482.1"/>
    <property type="molecule type" value="Genomic_DNA"/>
</dbReference>
<dbReference type="InterPro" id="IPR015890">
    <property type="entry name" value="Chorismate_C"/>
</dbReference>
<dbReference type="AlphaFoldDB" id="A0A347TNH5"/>
<keyword evidence="2" id="KW-0808">Transferase</keyword>
<organism evidence="2 5">
    <name type="scientific">Malaciobacter marinus</name>
    <dbReference type="NCBI Taxonomy" id="505249"/>
    <lineage>
        <taxon>Bacteria</taxon>
        <taxon>Pseudomonadati</taxon>
        <taxon>Campylobacterota</taxon>
        <taxon>Epsilonproteobacteria</taxon>
        <taxon>Campylobacterales</taxon>
        <taxon>Arcobacteraceae</taxon>
        <taxon>Malaciobacter</taxon>
    </lineage>
</organism>
<proteinExistence type="predicted"/>
<reference evidence="2 5" key="3">
    <citation type="submission" date="2018-08" db="EMBL/GenBank/DDBJ databases">
        <title>Complete genome of the Arcobacter marinus type strain JCM 15502.</title>
        <authorList>
            <person name="Miller W.G."/>
            <person name="Yee E."/>
            <person name="Huynh S."/>
            <person name="Parker C.T."/>
        </authorList>
    </citation>
    <scope>NUCLEOTIDE SEQUENCE [LARGE SCALE GENOMIC DNA]</scope>
    <source>
        <strain evidence="2 5">JCM 15502</strain>
    </source>
</reference>
<evidence type="ECO:0000313" key="2">
    <source>
        <dbReference type="EMBL" id="AXX88153.1"/>
    </source>
</evidence>
<gene>
    <name evidence="2" type="primary">pabB</name>
    <name evidence="2" type="ORF">AMRN_2451</name>
    <name evidence="3" type="ORF">CPH92_01570</name>
</gene>
<dbReference type="Proteomes" id="UP000224740">
    <property type="component" value="Unassembled WGS sequence"/>
</dbReference>
<evidence type="ECO:0000259" key="1">
    <source>
        <dbReference type="Pfam" id="PF00425"/>
    </source>
</evidence>
<dbReference type="EC" id="2.6.1.85" evidence="2"/>
<dbReference type="NCBIfam" id="NF005486">
    <property type="entry name" value="PRK07093.1"/>
    <property type="match status" value="1"/>
</dbReference>
<evidence type="ECO:0000313" key="4">
    <source>
        <dbReference type="Proteomes" id="UP000224740"/>
    </source>
</evidence>
<dbReference type="EMBL" id="CP032101">
    <property type="protein sequence ID" value="AXX88153.1"/>
    <property type="molecule type" value="Genomic_DNA"/>
</dbReference>
<accession>A0A347TNH5</accession>
<keyword evidence="2" id="KW-0032">Aminotransferase</keyword>
<reference evidence="4" key="1">
    <citation type="submission" date="2017-09" db="EMBL/GenBank/DDBJ databases">
        <title>Arcobacter canalis sp. nov., a new species isolated from a water canal contaminated with urban sewage.</title>
        <authorList>
            <person name="Perez-Cataluna A."/>
            <person name="Salas-Masso N."/>
            <person name="Figueras M.J."/>
        </authorList>
    </citation>
    <scope>NUCLEOTIDE SEQUENCE [LARGE SCALE GENOMIC DNA]</scope>
    <source>
        <strain evidence="4">CECT 7727</strain>
    </source>
</reference>
<dbReference type="InterPro" id="IPR005801">
    <property type="entry name" value="ADC_synthase"/>
</dbReference>
<dbReference type="GO" id="GO:0000162">
    <property type="term" value="P:L-tryptophan biosynthetic process"/>
    <property type="evidence" value="ECO:0007669"/>
    <property type="project" value="TreeGrafter"/>
</dbReference>
<dbReference type="PRINTS" id="PR00095">
    <property type="entry name" value="ANTSNTHASEI"/>
</dbReference>
<dbReference type="Pfam" id="PF00425">
    <property type="entry name" value="Chorismate_bind"/>
    <property type="match status" value="1"/>
</dbReference>
<sequence length="317" mass="36782">MRKEIIRQELNKNGSLNEPFFFMISYDLSRYEIYKLNELPNDIKFELSKNSNFKSLEKIALSKFPIDYSAYKKAFTSIQNHIKEGNSYLLNLTFKTKIDTSLSLDEIYKKAQALFKLKYKDEFVCFSPEKFIEIKKDKIYTYPMKGTIDAKVPNAQAKILRDTKEMAEHTMVVDLLRNDLSIVSSKVRVDKFRYCDKINAGEKELLQISSKISGELKKDWHKNIGDILTSLLPAGSITGTPKKKTVQILDEIENYKRDYYTGIAGIYDGTSLYSFVLIRFIEKIEDIYYYKSGGGITCDSNINLEYEELQDKIYIPS</sequence>
<dbReference type="RefSeq" id="WP_099310054.1">
    <property type="nucleotide sequence ID" value="NZ_CP032101.1"/>
</dbReference>
<dbReference type="Gene3D" id="3.60.120.10">
    <property type="entry name" value="Anthranilate synthase"/>
    <property type="match status" value="1"/>
</dbReference>
<dbReference type="KEGG" id="amar:AMRN_2451"/>
<dbReference type="PANTHER" id="PTHR11236:SF50">
    <property type="entry name" value="AMINODEOXYCHORISMATE SYNTHASE COMPONENT 1"/>
    <property type="match status" value="1"/>
</dbReference>
<dbReference type="GO" id="GO:0046820">
    <property type="term" value="F:4-amino-4-deoxychorismate synthase activity"/>
    <property type="evidence" value="ECO:0007669"/>
    <property type="project" value="UniProtKB-EC"/>
</dbReference>
<reference evidence="3" key="2">
    <citation type="submission" date="2017-09" db="EMBL/GenBank/DDBJ databases">
        <authorList>
            <person name="Perez-Cataluna A."/>
            <person name="Figueras M.J."/>
            <person name="Salas-Masso N."/>
        </authorList>
    </citation>
    <scope>NUCLEOTIDE SEQUENCE</scope>
    <source>
        <strain evidence="3">CECT 7727</strain>
    </source>
</reference>
<evidence type="ECO:0000313" key="5">
    <source>
        <dbReference type="Proteomes" id="UP000264693"/>
    </source>
</evidence>
<dbReference type="Proteomes" id="UP000264693">
    <property type="component" value="Chromosome"/>
</dbReference>
<name>A0A347TNH5_9BACT</name>
<feature type="domain" description="Chorismate-utilising enzyme C-terminal" evidence="1">
    <location>
        <begin position="69"/>
        <end position="312"/>
    </location>
</feature>
<protein>
    <submittedName>
        <fullName evidence="3">Aminodeoxychorismate synthase component I</fullName>
    </submittedName>
    <submittedName>
        <fullName evidence="2">Aminodeoxychorismate synthase, component I</fullName>
        <ecNumber evidence="2">2.6.1.85</ecNumber>
    </submittedName>
</protein>
<dbReference type="SUPFAM" id="SSF56322">
    <property type="entry name" value="ADC synthase"/>
    <property type="match status" value="1"/>
</dbReference>
<dbReference type="PANTHER" id="PTHR11236">
    <property type="entry name" value="AMINOBENZOATE/ANTHRANILATE SYNTHASE"/>
    <property type="match status" value="1"/>
</dbReference>
<evidence type="ECO:0000313" key="3">
    <source>
        <dbReference type="EMBL" id="PHO16482.1"/>
    </source>
</evidence>